<dbReference type="SUPFAM" id="SSF57184">
    <property type="entry name" value="Growth factor receptor domain"/>
    <property type="match status" value="3"/>
</dbReference>
<dbReference type="FunFam" id="2.10.25.10:FF:000038">
    <property type="entry name" value="Fibrillin 2"/>
    <property type="match status" value="3"/>
</dbReference>
<proteinExistence type="predicted"/>
<feature type="domain" description="EGF-like" evidence="10">
    <location>
        <begin position="1034"/>
        <end position="1077"/>
    </location>
</feature>
<feature type="domain" description="EGF-like" evidence="10">
    <location>
        <begin position="1162"/>
        <end position="1205"/>
    </location>
</feature>
<dbReference type="InterPro" id="IPR000742">
    <property type="entry name" value="EGF"/>
</dbReference>
<dbReference type="Gene3D" id="2.170.300.10">
    <property type="entry name" value="Tie2 ligand-binding domain superfamily"/>
    <property type="match status" value="1"/>
</dbReference>
<dbReference type="SMART" id="SM00216">
    <property type="entry name" value="VWD"/>
    <property type="match status" value="1"/>
</dbReference>
<comment type="caution">
    <text evidence="7">Lacks conserved residue(s) required for the propagation of feature annotation.</text>
</comment>
<evidence type="ECO:0000259" key="10">
    <source>
        <dbReference type="PROSITE" id="PS50026"/>
    </source>
</evidence>
<comment type="caution">
    <text evidence="13">The sequence shown here is derived from an EMBL/GenBank/DDBJ whole genome shotgun (WGS) entry which is preliminary data.</text>
</comment>
<name>A0A8B6H523_MYTGA</name>
<sequence>MKNLRNYNITTQVTTTSTQTTTTVQTTSAAASASEFMAFGETTGDSRLYGDDVSTYNLGCFTSIPFLGDSYSYLTFSSNGLACMGCRYTSYVPRELNMFTERDIIAALWTDLVVSRSTEKMFYHLYSDDDENGDRTLIDSVLNKVSSNVNYYARTSDFSASCVYIATWENARLYSDFKTVTFQFILATNGEKTYAYSLFKDVTILSPPGGRQCAIGYSGLGGHKSSIYSFTESAFDVSEFRGNTFDGANGVYFMSLNANGPIVQNPASQCVRWYRKNVNSVRWSLLFRRRWLSNVCPCNQRMMVFDGRYYFFSYQNNAVCFANYRFGISRICCYHQFYGFLLRNSPDAGTMVTGNPFTDIVTYQQDNVIPKENCCEKSNNCYLYYRVRPVGFCYRRSPFGIFFTFGDPHVDTLDGFQYTFNGWGEYTMMKITNENVTFEVQARTDLATSKNGTDLKKINATIFSGFAAKEDGNATMQVELASDLETMVVYGNGNDYTTRFNTEDNFAVFLTGIVLRRQNHTLAVAFSESGIQLNFQVKTRQLTLSASVPEDFKGQVKGLMGNFDGDKTNEFILPNGNVLTSSDVDSERKIYNNFGQLWETTAANTIFDYTDGKSWADYSHQDFVPLFIDEFDNSTLQSAYSVCGGSTDQYKACIFDYLATGDQSFADDTQSTNVEAESETAQLQNEAPEIAGVESIKVVVNQSTSFTFQGQDDKPGFIYSIIDRPGDDCEIDTDACADNPCALGRTCIDLLPADEVSLGRGYDCSNCPPGYNITADEKCEDINECLDGTDNCPANSNCTNTDGSFTCNCLAGFRKVGSLCQDIDECTERTSGCDQNCANSDGSFTCSCVYGFELIADGKCNQTIFDVCTLQNLTCGYGCDNTTNPGTWGCICREGYQLDIASGNCSNINECDANVCTQNCQDTVGSYICSCYTGFKLNADKTSCSACVNPFYGDNCASQCNCGPGADRCDPSRGCVCNSAWTGDNCDVDVNECDNPGICINGDKTCVNEDGGYQCNCGSGYEKVSADDSVSCADINECSSATTNNCSATVSTCQNTDGGYTCRCNTGYQTINPYECEDVNECTTESDDCEQDCVNNVGSYNCRCFFGYELNTDRKTCKEVSDPCGTLSNLTCSYACRLKDNSAFCYCQSGYVLLADNQTCTDINECADDSKNLCTDKSTCSNIAGSFKCSCPIGQFLENDQRTCSNCDQFHWGDNCNTTCNCGAGAERCDRITGCMCKSGWQGTLCDADINECSGGVNPCDTSLNQRCVNTPGSFVCQCVAGYQNDTVTGTCTDINECDNNPCDQLCTNTDGSYTCSCRTGFTKDANDKCQDINECDTTLNKCDQNCLNTPGSYKCSCNDGYILSPTDQRTCNIKTECTSFNCTAPGTCAVKSDGAEYCTCPTGYNLTMTDNITGICENIDECEPSNPCADMCTDKTPGYECSCTKNGTKLDSDEQSCTACAEGEWGQNCVENCTCVTENTNSCNKTDGSCNCKTGWKGDNCDTDINECDNATICQANSLCENTNGSYVCVCNEGYFNSADVCQVCGSNTFGKDCAQTCSCDVTNTDSCNNVDGNCTCKSGWNGATCSEDVDECTVTPSICNTTSNSECNNLNGTHECNCVTGYQKIADGSCQECDSANYGDSCSQACTCIMANTMDCNNVNGSCTCKNEWKGTNCDMDINECDDATTCDSIPDSTCQNSVGSYDCVCNAGYQKNASNLCDNINECGSISLNNCTENASCFDTDGSFDCVCDSGYTGQGDVNCTALETTTEGITTQEATTLETTTQEATTQEATTTQEVTTVKTTTPEATTKVVTTKSETTQKATTQEITTQGATTKDAATTEATTAVKTTVSVPTTTYTPVSGELKVEVILTIDVTPTGDLSNENTPYYQELIAETLTVLTIYYNSSAATKDNFIKVVVYTISRGSLVVNHAVILNSTSTTGPNQVAAATNNIVNGGATVTFGAGQTTPVTAGASTAAIYAPGGNNATVTTSTTICGTFNTLNTCPTGQECSIAGNGVPYCAPLKSTDNFPLIVGLGVGIPLFFIVLALIIVLCVYNSKRQKSNSLDDDDLDRTMPAHEGFFTGALPGRFNSWNRPGDSAFHGRWDDESVDSERGAYDNEMFRGKDPYVYDNNKGGKPASFSWDFIFQSLPGNGQYHIKRPETNQKANPVFSKKGGGPSTKA</sequence>
<keyword evidence="4" id="KW-0677">Repeat</keyword>
<evidence type="ECO:0000256" key="2">
    <source>
        <dbReference type="ARBA" id="ARBA00022536"/>
    </source>
</evidence>
<dbReference type="InterPro" id="IPR009030">
    <property type="entry name" value="Growth_fac_rcpt_cys_sf"/>
</dbReference>
<feature type="disulfide bond" evidence="7">
    <location>
        <begin position="1689"/>
        <end position="1706"/>
    </location>
</feature>
<evidence type="ECO:0000259" key="12">
    <source>
        <dbReference type="PROSITE" id="PS51233"/>
    </source>
</evidence>
<dbReference type="SUPFAM" id="SSF57196">
    <property type="entry name" value="EGF/Laminin"/>
    <property type="match status" value="6"/>
</dbReference>
<dbReference type="SMART" id="SM00179">
    <property type="entry name" value="EGF_CA"/>
    <property type="match status" value="16"/>
</dbReference>
<feature type="transmembrane region" description="Helical" evidence="9">
    <location>
        <begin position="2031"/>
        <end position="2057"/>
    </location>
</feature>
<dbReference type="GO" id="GO:0005509">
    <property type="term" value="F:calcium ion binding"/>
    <property type="evidence" value="ECO:0007669"/>
    <property type="project" value="InterPro"/>
</dbReference>
<organism evidence="13 14">
    <name type="scientific">Mytilus galloprovincialis</name>
    <name type="common">Mediterranean mussel</name>
    <dbReference type="NCBI Taxonomy" id="29158"/>
    <lineage>
        <taxon>Eukaryota</taxon>
        <taxon>Metazoa</taxon>
        <taxon>Spiralia</taxon>
        <taxon>Lophotrochozoa</taxon>
        <taxon>Mollusca</taxon>
        <taxon>Bivalvia</taxon>
        <taxon>Autobranchia</taxon>
        <taxon>Pteriomorphia</taxon>
        <taxon>Mytilida</taxon>
        <taxon>Mytiloidea</taxon>
        <taxon>Mytilidae</taxon>
        <taxon>Mytilinae</taxon>
        <taxon>Mytilus</taxon>
    </lineage>
</organism>
<evidence type="ECO:0000256" key="8">
    <source>
        <dbReference type="SAM" id="MobiDB-lite"/>
    </source>
</evidence>
<dbReference type="GO" id="GO:0007160">
    <property type="term" value="P:cell-matrix adhesion"/>
    <property type="evidence" value="ECO:0007669"/>
    <property type="project" value="InterPro"/>
</dbReference>
<dbReference type="PROSITE" id="PS01187">
    <property type="entry name" value="EGF_CA"/>
    <property type="match status" value="5"/>
</dbReference>
<evidence type="ECO:0000313" key="13">
    <source>
        <dbReference type="EMBL" id="VDI73637.1"/>
    </source>
</evidence>
<feature type="domain" description="EGF-like" evidence="10">
    <location>
        <begin position="1249"/>
        <end position="1289"/>
    </location>
</feature>
<dbReference type="OrthoDB" id="10057403at2759"/>
<dbReference type="PROSITE" id="PS00010">
    <property type="entry name" value="ASX_HYDROXYL"/>
    <property type="match status" value="11"/>
</dbReference>
<dbReference type="CDD" id="cd00054">
    <property type="entry name" value="EGF_CA"/>
    <property type="match status" value="9"/>
</dbReference>
<dbReference type="InterPro" id="IPR001881">
    <property type="entry name" value="EGF-like_Ca-bd_dom"/>
</dbReference>
<evidence type="ECO:0000259" key="11">
    <source>
        <dbReference type="PROSITE" id="PS50856"/>
    </source>
</evidence>
<accession>A0A8B6H523</accession>
<dbReference type="PANTHER" id="PTHR24039:SF58">
    <property type="entry name" value="EGF-LIKE DOMAIN-CONTAINING PROTEIN"/>
    <property type="match status" value="1"/>
</dbReference>
<dbReference type="InterPro" id="IPR001846">
    <property type="entry name" value="VWF_type-D"/>
</dbReference>
<dbReference type="PROSITE" id="PS50856">
    <property type="entry name" value="AMOP"/>
    <property type="match status" value="1"/>
</dbReference>
<dbReference type="InterPro" id="IPR049883">
    <property type="entry name" value="NOTCH1_EGF-like"/>
</dbReference>
<evidence type="ECO:0000256" key="7">
    <source>
        <dbReference type="PROSITE-ProRule" id="PRU00076"/>
    </source>
</evidence>
<evidence type="ECO:0000256" key="1">
    <source>
        <dbReference type="ARBA" id="ARBA00004370"/>
    </source>
</evidence>
<reference evidence="13" key="1">
    <citation type="submission" date="2018-11" db="EMBL/GenBank/DDBJ databases">
        <authorList>
            <person name="Alioto T."/>
            <person name="Alioto T."/>
        </authorList>
    </citation>
    <scope>NUCLEOTIDE SEQUENCE</scope>
</reference>
<dbReference type="Gene3D" id="2.10.25.10">
    <property type="entry name" value="Laminin"/>
    <property type="match status" value="16"/>
</dbReference>
<dbReference type="PROSITE" id="PS50026">
    <property type="entry name" value="EGF_3"/>
    <property type="match status" value="9"/>
</dbReference>
<dbReference type="EMBL" id="UYJE01009448">
    <property type="protein sequence ID" value="VDI73637.1"/>
    <property type="molecule type" value="Genomic_DNA"/>
</dbReference>
<dbReference type="PRINTS" id="PR00011">
    <property type="entry name" value="EGFLAMININ"/>
</dbReference>
<feature type="disulfide bond" evidence="7">
    <location>
        <begin position="1260"/>
        <end position="1277"/>
    </location>
</feature>
<keyword evidence="3" id="KW-0732">Signal</keyword>
<evidence type="ECO:0000256" key="4">
    <source>
        <dbReference type="ARBA" id="ARBA00022737"/>
    </source>
</evidence>
<dbReference type="PROSITE" id="PS51233">
    <property type="entry name" value="VWFD"/>
    <property type="match status" value="1"/>
</dbReference>
<feature type="domain" description="EGF-like" evidence="10">
    <location>
        <begin position="1294"/>
        <end position="1331"/>
    </location>
</feature>
<evidence type="ECO:0000256" key="5">
    <source>
        <dbReference type="ARBA" id="ARBA00023136"/>
    </source>
</evidence>
<protein>
    <submittedName>
        <fullName evidence="13">Uncharacterized protein</fullName>
    </submittedName>
</protein>
<evidence type="ECO:0000256" key="6">
    <source>
        <dbReference type="ARBA" id="ARBA00023157"/>
    </source>
</evidence>
<dbReference type="Pfam" id="PF07645">
    <property type="entry name" value="EGF_CA"/>
    <property type="match status" value="14"/>
</dbReference>
<evidence type="ECO:0000313" key="14">
    <source>
        <dbReference type="Proteomes" id="UP000596742"/>
    </source>
</evidence>
<gene>
    <name evidence="13" type="ORF">MGAL_10B012551</name>
</gene>
<dbReference type="SMART" id="SM00181">
    <property type="entry name" value="EGF"/>
    <property type="match status" value="24"/>
</dbReference>
<feature type="domain" description="VWFD" evidence="12">
    <location>
        <begin position="400"/>
        <end position="606"/>
    </location>
</feature>
<feature type="domain" description="EGF-like" evidence="10">
    <location>
        <begin position="1722"/>
        <end position="1764"/>
    </location>
</feature>
<dbReference type="GO" id="GO:0016020">
    <property type="term" value="C:membrane"/>
    <property type="evidence" value="ECO:0007669"/>
    <property type="project" value="UniProtKB-SubCell"/>
</dbReference>
<feature type="domain" description="EGF-like" evidence="10">
    <location>
        <begin position="989"/>
        <end position="1027"/>
    </location>
</feature>
<keyword evidence="9" id="KW-0812">Transmembrane</keyword>
<keyword evidence="14" id="KW-1185">Reference proteome</keyword>
<dbReference type="FunFam" id="2.10.25.10:FF:000119">
    <property type="entry name" value="vitamin K-dependent protein S"/>
    <property type="match status" value="2"/>
</dbReference>
<feature type="domain" description="EGF-like" evidence="10">
    <location>
        <begin position="781"/>
        <end position="821"/>
    </location>
</feature>
<dbReference type="InterPro" id="IPR018097">
    <property type="entry name" value="EGF_Ca-bd_CS"/>
</dbReference>
<dbReference type="PANTHER" id="PTHR24039">
    <property type="entry name" value="FIBRILLIN-RELATED"/>
    <property type="match status" value="1"/>
</dbReference>
<keyword evidence="6 7" id="KW-1015">Disulfide bond</keyword>
<evidence type="ECO:0000256" key="3">
    <source>
        <dbReference type="ARBA" id="ARBA00022729"/>
    </source>
</evidence>
<feature type="domain" description="EGF-like" evidence="10">
    <location>
        <begin position="1679"/>
        <end position="1721"/>
    </location>
</feature>
<dbReference type="InterPro" id="IPR005533">
    <property type="entry name" value="AMOP_dom"/>
</dbReference>
<dbReference type="Proteomes" id="UP000596742">
    <property type="component" value="Unassembled WGS sequence"/>
</dbReference>
<dbReference type="InterPro" id="IPR000152">
    <property type="entry name" value="EGF-type_Asp/Asn_hydroxyl_site"/>
</dbReference>
<keyword evidence="9" id="KW-1133">Transmembrane helix</keyword>
<dbReference type="Pfam" id="PF06119">
    <property type="entry name" value="NIDO"/>
    <property type="match status" value="1"/>
</dbReference>
<feature type="domain" description="AMOP" evidence="11">
    <location>
        <begin position="262"/>
        <end position="388"/>
    </location>
</feature>
<comment type="subcellular location">
    <subcellularLocation>
        <location evidence="1">Membrane</location>
    </subcellularLocation>
</comment>
<keyword evidence="2 7" id="KW-0245">EGF-like domain</keyword>
<feature type="domain" description="EGF-like" evidence="10">
    <location>
        <begin position="1505"/>
        <end position="1544"/>
    </location>
</feature>
<evidence type="ECO:0000256" key="9">
    <source>
        <dbReference type="SAM" id="Phobius"/>
    </source>
</evidence>
<dbReference type="InterPro" id="IPR003886">
    <property type="entry name" value="NIDO_dom"/>
</dbReference>
<dbReference type="PROSITE" id="PS01186">
    <property type="entry name" value="EGF_2"/>
    <property type="match status" value="10"/>
</dbReference>
<feature type="region of interest" description="Disordered" evidence="8">
    <location>
        <begin position="2155"/>
        <end position="2183"/>
    </location>
</feature>
<keyword evidence="5 9" id="KW-0472">Membrane</keyword>